<dbReference type="Pfam" id="PF00583">
    <property type="entry name" value="Acetyltransf_1"/>
    <property type="match status" value="1"/>
</dbReference>
<evidence type="ECO:0000313" key="5">
    <source>
        <dbReference type="Proteomes" id="UP000189580"/>
    </source>
</evidence>
<dbReference type="OrthoDB" id="7305308at2759"/>
<dbReference type="GO" id="GO:0008080">
    <property type="term" value="F:N-acetyltransferase activity"/>
    <property type="evidence" value="ECO:0007669"/>
    <property type="project" value="TreeGrafter"/>
</dbReference>
<dbReference type="CDD" id="cd04301">
    <property type="entry name" value="NAT_SF"/>
    <property type="match status" value="1"/>
</dbReference>
<proteinExistence type="predicted"/>
<dbReference type="InterPro" id="IPR016181">
    <property type="entry name" value="Acyl_CoA_acyltransferase"/>
</dbReference>
<name>A0A167CND9_9ASCO</name>
<keyword evidence="1" id="KW-0808">Transferase</keyword>
<dbReference type="KEGG" id="slb:AWJ20_146"/>
<organism evidence="4 5">
    <name type="scientific">Sugiyamaella lignohabitans</name>
    <dbReference type="NCBI Taxonomy" id="796027"/>
    <lineage>
        <taxon>Eukaryota</taxon>
        <taxon>Fungi</taxon>
        <taxon>Dikarya</taxon>
        <taxon>Ascomycota</taxon>
        <taxon>Saccharomycotina</taxon>
        <taxon>Dipodascomycetes</taxon>
        <taxon>Dipodascales</taxon>
        <taxon>Trichomonascaceae</taxon>
        <taxon>Sugiyamaella</taxon>
    </lineage>
</organism>
<feature type="domain" description="N-acetyltransferase" evidence="3">
    <location>
        <begin position="3"/>
        <end position="152"/>
    </location>
</feature>
<keyword evidence="2" id="KW-0012">Acyltransferase</keyword>
<protein>
    <submittedName>
        <fullName evidence="4">Hpa2p</fullName>
    </submittedName>
</protein>
<dbReference type="GeneID" id="30033264"/>
<sequence length="152" mass="18073">MTVTIRPIEQSDKSQYSSLFAAYLVFYKAQLPEKILEKTWERFFDDKEPVYAAVAFDDESPEKLIGFVTYVFHRSTWQYNDVIYLHDLFVDPEVRSRGTGRKLIEYVYGEADKHEVAKVYWHTQIFNHRAQLLYTKVGVRDDFVSYQRPAKK</sequence>
<dbReference type="EMBL" id="CP014501">
    <property type="protein sequence ID" value="ANB11919.1"/>
    <property type="molecule type" value="Genomic_DNA"/>
</dbReference>
<evidence type="ECO:0000313" key="4">
    <source>
        <dbReference type="EMBL" id="ANB11919.1"/>
    </source>
</evidence>
<gene>
    <name evidence="4" type="primary">HPA2</name>
    <name evidence="4" type="ORF">AWJ20_146</name>
</gene>
<keyword evidence="5" id="KW-1185">Reference proteome</keyword>
<dbReference type="PROSITE" id="PS51186">
    <property type="entry name" value="GNAT"/>
    <property type="match status" value="1"/>
</dbReference>
<dbReference type="Proteomes" id="UP000189580">
    <property type="component" value="Chromosome a"/>
</dbReference>
<dbReference type="PANTHER" id="PTHR10545:SF29">
    <property type="entry name" value="GH14572P-RELATED"/>
    <property type="match status" value="1"/>
</dbReference>
<dbReference type="PANTHER" id="PTHR10545">
    <property type="entry name" value="DIAMINE N-ACETYLTRANSFERASE"/>
    <property type="match status" value="1"/>
</dbReference>
<dbReference type="SUPFAM" id="SSF55729">
    <property type="entry name" value="Acyl-CoA N-acyltransferases (Nat)"/>
    <property type="match status" value="1"/>
</dbReference>
<dbReference type="Gene3D" id="3.40.630.30">
    <property type="match status" value="1"/>
</dbReference>
<reference evidence="4 5" key="1">
    <citation type="submission" date="2016-02" db="EMBL/GenBank/DDBJ databases">
        <title>Complete genome sequence and transcriptome regulation of the pentose utilising yeast Sugiyamaella lignohabitans.</title>
        <authorList>
            <person name="Bellasio M."/>
            <person name="Peymann A."/>
            <person name="Valli M."/>
            <person name="Sipitzky M."/>
            <person name="Graf A."/>
            <person name="Sauer M."/>
            <person name="Marx H."/>
            <person name="Mattanovich D."/>
        </authorList>
    </citation>
    <scope>NUCLEOTIDE SEQUENCE [LARGE SCALE GENOMIC DNA]</scope>
    <source>
        <strain evidence="4 5">CBS 10342</strain>
    </source>
</reference>
<dbReference type="GO" id="GO:0005737">
    <property type="term" value="C:cytoplasm"/>
    <property type="evidence" value="ECO:0007669"/>
    <property type="project" value="TreeGrafter"/>
</dbReference>
<dbReference type="RefSeq" id="XP_018734396.1">
    <property type="nucleotide sequence ID" value="XM_018878341.1"/>
</dbReference>
<evidence type="ECO:0000256" key="1">
    <source>
        <dbReference type="ARBA" id="ARBA00022679"/>
    </source>
</evidence>
<dbReference type="InterPro" id="IPR051016">
    <property type="entry name" value="Diverse_Substrate_AcTransf"/>
</dbReference>
<accession>A0A167CND9</accession>
<evidence type="ECO:0000259" key="3">
    <source>
        <dbReference type="PROSITE" id="PS51186"/>
    </source>
</evidence>
<evidence type="ECO:0000256" key="2">
    <source>
        <dbReference type="ARBA" id="ARBA00023315"/>
    </source>
</evidence>
<dbReference type="AlphaFoldDB" id="A0A167CND9"/>
<dbReference type="InterPro" id="IPR000182">
    <property type="entry name" value="GNAT_dom"/>
</dbReference>